<dbReference type="Proteomes" id="UP000583929">
    <property type="component" value="Unassembled WGS sequence"/>
</dbReference>
<protein>
    <recommendedName>
        <fullName evidence="2">SHSP domain-containing protein</fullName>
    </recommendedName>
</protein>
<organism evidence="3 4">
    <name type="scientific">Cannabis sativa</name>
    <name type="common">Hemp</name>
    <name type="synonym">Marijuana</name>
    <dbReference type="NCBI Taxonomy" id="3483"/>
    <lineage>
        <taxon>Eukaryota</taxon>
        <taxon>Viridiplantae</taxon>
        <taxon>Streptophyta</taxon>
        <taxon>Embryophyta</taxon>
        <taxon>Tracheophyta</taxon>
        <taxon>Spermatophyta</taxon>
        <taxon>Magnoliopsida</taxon>
        <taxon>eudicotyledons</taxon>
        <taxon>Gunneridae</taxon>
        <taxon>Pentapetalae</taxon>
        <taxon>rosids</taxon>
        <taxon>fabids</taxon>
        <taxon>Rosales</taxon>
        <taxon>Cannabaceae</taxon>
        <taxon>Cannabis</taxon>
    </lineage>
</organism>
<dbReference type="PANTHER" id="PTHR34661:SF1">
    <property type="entry name" value="INCREASED DNA METHYLATION 3"/>
    <property type="match status" value="1"/>
</dbReference>
<reference evidence="3 4" key="1">
    <citation type="journal article" date="2020" name="bioRxiv">
        <title>Sequence and annotation of 42 cannabis genomes reveals extensive copy number variation in cannabinoid synthesis and pathogen resistance genes.</title>
        <authorList>
            <person name="Mckernan K.J."/>
            <person name="Helbert Y."/>
            <person name="Kane L.T."/>
            <person name="Ebling H."/>
            <person name="Zhang L."/>
            <person name="Liu B."/>
            <person name="Eaton Z."/>
            <person name="Mclaughlin S."/>
            <person name="Kingan S."/>
            <person name="Baybayan P."/>
            <person name="Concepcion G."/>
            <person name="Jordan M."/>
            <person name="Riva A."/>
            <person name="Barbazuk W."/>
            <person name="Harkins T."/>
        </authorList>
    </citation>
    <scope>NUCLEOTIDE SEQUENCE [LARGE SCALE GENOMIC DNA]</scope>
    <source>
        <strain evidence="4">cv. Jamaican Lion 4</strain>
        <tissue evidence="3">Leaf</tissue>
    </source>
</reference>
<feature type="domain" description="SHSP" evidence="2">
    <location>
        <begin position="425"/>
        <end position="542"/>
    </location>
</feature>
<evidence type="ECO:0000259" key="2">
    <source>
        <dbReference type="PROSITE" id="PS01031"/>
    </source>
</evidence>
<evidence type="ECO:0000313" key="4">
    <source>
        <dbReference type="Proteomes" id="UP000583929"/>
    </source>
</evidence>
<name>A0A7J6H2V1_CANSA</name>
<accession>A0A7J6H2V1</accession>
<dbReference type="CDD" id="cd06464">
    <property type="entry name" value="ACD_sHsps-like"/>
    <property type="match status" value="2"/>
</dbReference>
<dbReference type="SUPFAM" id="SSF49764">
    <property type="entry name" value="HSP20-like chaperones"/>
    <property type="match status" value="1"/>
</dbReference>
<evidence type="ECO:0000256" key="1">
    <source>
        <dbReference type="PROSITE-ProRule" id="PRU00285"/>
    </source>
</evidence>
<dbReference type="AlphaFoldDB" id="A0A7J6H2V1"/>
<dbReference type="GO" id="GO:0005634">
    <property type="term" value="C:nucleus"/>
    <property type="evidence" value="ECO:0007669"/>
    <property type="project" value="TreeGrafter"/>
</dbReference>
<dbReference type="InterPro" id="IPR002068">
    <property type="entry name" value="A-crystallin/Hsp20_dom"/>
</dbReference>
<dbReference type="PANTHER" id="PTHR34661">
    <property type="entry name" value="INCREASED DNA METHYLATION 3"/>
    <property type="match status" value="1"/>
</dbReference>
<evidence type="ECO:0000313" key="3">
    <source>
        <dbReference type="EMBL" id="KAF4389291.1"/>
    </source>
</evidence>
<dbReference type="InterPro" id="IPR008978">
    <property type="entry name" value="HSP20-like_chaperone"/>
</dbReference>
<gene>
    <name evidence="3" type="ORF">G4B88_003104</name>
</gene>
<sequence>MDLEHRNSSSDDDQHFLLHFIMGMYLGPDVTFDNPRRSAFQRVSEDSPPYTSSDLGSSYVSIVLLENLYYYVLRKAHPSLRLKPNMFHKYLKGIAERWRFTSLFPLDLHEQIWFPASFRIVKGVVLINDPVMSSMEQNDLNKFKVLSCISDFRIEMDELLHYEHENQHQHRSNGEKNCVNGNETMMGGSSSEGDYLSLRDQHKLKRRRECDPLPMPAFSYSSPMAKHHIQEGDFQRTCIFDGQAVVSIHPLPELENCTSEPGASIAISGTARKGKVGPPVGVVDVGVSKDAYYFRVALPGVRKDYCKFSCEIESDGKVHVEGLVSGGKSIKKPLRIFEMNFQQLCPPGPFTLSFSLPGPVDPRLFAPNFRSDGIFEGVIVHHATKKTLCGIISRIKRKRIFVSMDAQKFAENPQMEVPVVQTGTAKEGSAGPPVGLIDVGESEGAYLFRVALPGNRKDQCNIKCEIERDGRVHIEGVMNNDDVGLMKESSTPDEPFNIWFRLPGPVDPRLFSPSFQPFNDHGILEVVVMKHTAIAIPPQQLS</sequence>
<keyword evidence="4" id="KW-1185">Reference proteome</keyword>
<proteinExistence type="inferred from homology"/>
<dbReference type="FunFam" id="2.60.40.790:FF:000049">
    <property type="entry name" value="Increased DNA methylation 3"/>
    <property type="match status" value="1"/>
</dbReference>
<dbReference type="PROSITE" id="PS01031">
    <property type="entry name" value="SHSP"/>
    <property type="match status" value="1"/>
</dbReference>
<dbReference type="EMBL" id="JAATIQ010000068">
    <property type="protein sequence ID" value="KAF4389291.1"/>
    <property type="molecule type" value="Genomic_DNA"/>
</dbReference>
<comment type="caution">
    <text evidence="3">The sequence shown here is derived from an EMBL/GenBank/DDBJ whole genome shotgun (WGS) entry which is preliminary data.</text>
</comment>
<comment type="similarity">
    <text evidence="1">Belongs to the small heat shock protein (HSP20) family.</text>
</comment>
<dbReference type="InterPro" id="IPR039321">
    <property type="entry name" value="IDM2/3-like"/>
</dbReference>
<dbReference type="Gene3D" id="2.60.40.790">
    <property type="match status" value="2"/>
</dbReference>